<dbReference type="AlphaFoldDB" id="A0AAD1QYU0"/>
<protein>
    <submittedName>
        <fullName evidence="2">Uncharacterized protein</fullName>
    </submittedName>
</protein>
<dbReference type="Proteomes" id="UP001295444">
    <property type="component" value="Chromosome 01"/>
</dbReference>
<gene>
    <name evidence="2" type="ORF">PECUL_23A004642</name>
</gene>
<sequence>MERRWNANTEVRGKSSIAPEADGTGSLYICLSTRGRSDPEHLSRAKLERKPEVLWGECQEGKRRARALQCVEGCFIFLNARNMPYPPQYAGAYPA</sequence>
<reference evidence="2" key="1">
    <citation type="submission" date="2022-03" db="EMBL/GenBank/DDBJ databases">
        <authorList>
            <person name="Alioto T."/>
            <person name="Alioto T."/>
            <person name="Gomez Garrido J."/>
        </authorList>
    </citation>
    <scope>NUCLEOTIDE SEQUENCE</scope>
</reference>
<accession>A0AAD1QYU0</accession>
<keyword evidence="3" id="KW-1185">Reference proteome</keyword>
<dbReference type="EMBL" id="OW240912">
    <property type="protein sequence ID" value="CAH2220404.1"/>
    <property type="molecule type" value="Genomic_DNA"/>
</dbReference>
<evidence type="ECO:0000256" key="1">
    <source>
        <dbReference type="SAM" id="MobiDB-lite"/>
    </source>
</evidence>
<feature type="region of interest" description="Disordered" evidence="1">
    <location>
        <begin position="1"/>
        <end position="22"/>
    </location>
</feature>
<proteinExistence type="predicted"/>
<evidence type="ECO:0000313" key="3">
    <source>
        <dbReference type="Proteomes" id="UP001295444"/>
    </source>
</evidence>
<evidence type="ECO:0000313" key="2">
    <source>
        <dbReference type="EMBL" id="CAH2220404.1"/>
    </source>
</evidence>
<name>A0AAD1QYU0_PELCU</name>
<organism evidence="2 3">
    <name type="scientific">Pelobates cultripes</name>
    <name type="common">Western spadefoot toad</name>
    <dbReference type="NCBI Taxonomy" id="61616"/>
    <lineage>
        <taxon>Eukaryota</taxon>
        <taxon>Metazoa</taxon>
        <taxon>Chordata</taxon>
        <taxon>Craniata</taxon>
        <taxon>Vertebrata</taxon>
        <taxon>Euteleostomi</taxon>
        <taxon>Amphibia</taxon>
        <taxon>Batrachia</taxon>
        <taxon>Anura</taxon>
        <taxon>Pelobatoidea</taxon>
        <taxon>Pelobatidae</taxon>
        <taxon>Pelobates</taxon>
    </lineage>
</organism>